<dbReference type="GO" id="GO:0046872">
    <property type="term" value="F:metal ion binding"/>
    <property type="evidence" value="ECO:0007669"/>
    <property type="project" value="UniProtKB-KW"/>
</dbReference>
<keyword evidence="8" id="KW-0464">Manganese</keyword>
<comment type="cofactor">
    <cofactor evidence="1">
        <name>Mn(2+)</name>
        <dbReference type="ChEBI" id="CHEBI:29035"/>
    </cofactor>
</comment>
<accession>A0A6A4V1B9</accession>
<keyword evidence="4" id="KW-0808">Transferase</keyword>
<dbReference type="InterPro" id="IPR029044">
    <property type="entry name" value="Nucleotide-diphossugar_trans"/>
</dbReference>
<evidence type="ECO:0000256" key="8">
    <source>
        <dbReference type="ARBA" id="ARBA00023211"/>
    </source>
</evidence>
<evidence type="ECO:0000256" key="11">
    <source>
        <dbReference type="ARBA" id="ARBA00050886"/>
    </source>
</evidence>
<gene>
    <name evidence="15" type="ORF">FJT64_014167</name>
</gene>
<dbReference type="AlphaFoldDB" id="A0A6A4V1B9"/>
<evidence type="ECO:0000256" key="12">
    <source>
        <dbReference type="ARBA" id="ARBA00052293"/>
    </source>
</evidence>
<keyword evidence="7" id="KW-0325">Glycoprotein</keyword>
<dbReference type="GO" id="GO:0005978">
    <property type="term" value="P:glycogen biosynthetic process"/>
    <property type="evidence" value="ECO:0007669"/>
    <property type="project" value="UniProtKB-KW"/>
</dbReference>
<proteinExistence type="inferred from homology"/>
<dbReference type="Gene3D" id="3.90.550.10">
    <property type="entry name" value="Spore Coat Polysaccharide Biosynthesis Protein SpsA, Chain A"/>
    <property type="match status" value="1"/>
</dbReference>
<comment type="similarity">
    <text evidence="9">Belongs to the glycosyltransferase 8 family. Glycogenin subfamily.</text>
</comment>
<evidence type="ECO:0000256" key="3">
    <source>
        <dbReference type="ARBA" id="ARBA00022490"/>
    </source>
</evidence>
<dbReference type="Pfam" id="PF01501">
    <property type="entry name" value="Glyco_transf_8"/>
    <property type="match status" value="1"/>
</dbReference>
<evidence type="ECO:0000313" key="16">
    <source>
        <dbReference type="Proteomes" id="UP000440578"/>
    </source>
</evidence>
<dbReference type="EC" id="2.4.1.186" evidence="10"/>
<evidence type="ECO:0000256" key="13">
    <source>
        <dbReference type="ARBA" id="ARBA00057883"/>
    </source>
</evidence>
<dbReference type="CDD" id="cd02537">
    <property type="entry name" value="GT8_Glycogenin"/>
    <property type="match status" value="1"/>
</dbReference>
<evidence type="ECO:0000256" key="6">
    <source>
        <dbReference type="ARBA" id="ARBA00023056"/>
    </source>
</evidence>
<comment type="caution">
    <text evidence="15">The sequence shown here is derived from an EMBL/GenBank/DDBJ whole genome shotgun (WGS) entry which is preliminary data.</text>
</comment>
<keyword evidence="3" id="KW-0963">Cytoplasm</keyword>
<organism evidence="15 16">
    <name type="scientific">Amphibalanus amphitrite</name>
    <name type="common">Striped barnacle</name>
    <name type="synonym">Balanus amphitrite</name>
    <dbReference type="NCBI Taxonomy" id="1232801"/>
    <lineage>
        <taxon>Eukaryota</taxon>
        <taxon>Metazoa</taxon>
        <taxon>Ecdysozoa</taxon>
        <taxon>Arthropoda</taxon>
        <taxon>Crustacea</taxon>
        <taxon>Multicrustacea</taxon>
        <taxon>Cirripedia</taxon>
        <taxon>Thoracica</taxon>
        <taxon>Thoracicalcarea</taxon>
        <taxon>Balanomorpha</taxon>
        <taxon>Balanoidea</taxon>
        <taxon>Balanidae</taxon>
        <taxon>Amphibalaninae</taxon>
        <taxon>Amphibalanus</taxon>
    </lineage>
</organism>
<protein>
    <recommendedName>
        <fullName evidence="10">glycogenin glucosyltransferase</fullName>
        <ecNumber evidence="10">2.4.1.186</ecNumber>
    </recommendedName>
</protein>
<dbReference type="InterPro" id="IPR002495">
    <property type="entry name" value="Glyco_trans_8"/>
</dbReference>
<dbReference type="FunFam" id="3.90.550.10:FF:000092">
    <property type="entry name" value="Glycogenin 2"/>
    <property type="match status" value="1"/>
</dbReference>
<evidence type="ECO:0000256" key="9">
    <source>
        <dbReference type="ARBA" id="ARBA00038162"/>
    </source>
</evidence>
<keyword evidence="16" id="KW-1185">Reference proteome</keyword>
<dbReference type="Proteomes" id="UP000440578">
    <property type="component" value="Unassembled WGS sequence"/>
</dbReference>
<comment type="catalytic activity">
    <reaction evidence="12">
        <text>L-tyrosyl-[glycogenin] + UDP-alpha-D-glucose = alpha-D-glucosyl-L-tyrosyl-[glycogenin] + UDP + H(+)</text>
        <dbReference type="Rhea" id="RHEA:23360"/>
        <dbReference type="Rhea" id="RHEA-COMP:14604"/>
        <dbReference type="Rhea" id="RHEA-COMP:14605"/>
        <dbReference type="ChEBI" id="CHEBI:15378"/>
        <dbReference type="ChEBI" id="CHEBI:46858"/>
        <dbReference type="ChEBI" id="CHEBI:58223"/>
        <dbReference type="ChEBI" id="CHEBI:58885"/>
        <dbReference type="ChEBI" id="CHEBI:140573"/>
        <dbReference type="EC" id="2.4.1.186"/>
    </reaction>
</comment>
<dbReference type="InterPro" id="IPR050587">
    <property type="entry name" value="GNT1/Glycosyltrans_8"/>
</dbReference>
<evidence type="ECO:0000256" key="10">
    <source>
        <dbReference type="ARBA" id="ARBA00038934"/>
    </source>
</evidence>
<dbReference type="GO" id="GO:0008466">
    <property type="term" value="F:glycogenin glucosyltransferase activity"/>
    <property type="evidence" value="ECO:0007669"/>
    <property type="project" value="UniProtKB-EC"/>
</dbReference>
<name>A0A6A4V1B9_AMPAM</name>
<comment type="catalytic activity">
    <reaction evidence="11">
        <text>[1,4-alpha-D-glucosyl](n)-L-tyrosyl-[glycogenin] + UDP-alpha-D-glucose = [1,4-alpha-D-glucosyl](n+1)-L-tyrosyl-[glycogenin] + UDP + H(+)</text>
        <dbReference type="Rhea" id="RHEA:56560"/>
        <dbReference type="Rhea" id="RHEA-COMP:14606"/>
        <dbReference type="Rhea" id="RHEA-COMP:14607"/>
        <dbReference type="ChEBI" id="CHEBI:15378"/>
        <dbReference type="ChEBI" id="CHEBI:58223"/>
        <dbReference type="ChEBI" id="CHEBI:58885"/>
        <dbReference type="ChEBI" id="CHEBI:140574"/>
        <dbReference type="EC" id="2.4.1.186"/>
    </reaction>
</comment>
<comment type="function">
    <text evidence="13">Self-glucosylating initiator of glycogen synthesis. It catalyzes the formation of a short alpha (1,4)-glucosyl chain covalently attached via a glucose 1-O-tyrosyl linkage to internal tyrosine residues and these chains act as primers for the elongation reaction catalyzed by glycogen synthase.</text>
</comment>
<reference evidence="15 16" key="1">
    <citation type="submission" date="2019-07" db="EMBL/GenBank/DDBJ databases">
        <title>Draft genome assembly of a fouling barnacle, Amphibalanus amphitrite (Darwin, 1854): The first reference genome for Thecostraca.</title>
        <authorList>
            <person name="Kim W."/>
        </authorList>
    </citation>
    <scope>NUCLEOTIDE SEQUENCE [LARGE SCALE GENOMIC DNA]</scope>
    <source>
        <strain evidence="15">SNU_AA5</strain>
        <tissue evidence="15">Soma without cirri and trophi</tissue>
    </source>
</reference>
<dbReference type="PANTHER" id="PTHR11183">
    <property type="entry name" value="GLYCOGENIN SUBFAMILY MEMBER"/>
    <property type="match status" value="1"/>
</dbReference>
<dbReference type="GO" id="GO:0005737">
    <property type="term" value="C:cytoplasm"/>
    <property type="evidence" value="ECO:0007669"/>
    <property type="project" value="UniProtKB-SubCell"/>
</dbReference>
<comment type="subcellular location">
    <subcellularLocation>
        <location evidence="2">Cytoplasm</location>
    </subcellularLocation>
</comment>
<evidence type="ECO:0000313" key="15">
    <source>
        <dbReference type="EMBL" id="KAF0287415.1"/>
    </source>
</evidence>
<evidence type="ECO:0000256" key="2">
    <source>
        <dbReference type="ARBA" id="ARBA00004496"/>
    </source>
</evidence>
<evidence type="ECO:0000256" key="1">
    <source>
        <dbReference type="ARBA" id="ARBA00001936"/>
    </source>
</evidence>
<feature type="region of interest" description="Disordered" evidence="14">
    <location>
        <begin position="314"/>
        <end position="335"/>
    </location>
</feature>
<evidence type="ECO:0000256" key="7">
    <source>
        <dbReference type="ARBA" id="ARBA00023180"/>
    </source>
</evidence>
<dbReference type="EMBL" id="VIIS01002193">
    <property type="protein sequence ID" value="KAF0287415.1"/>
    <property type="molecule type" value="Genomic_DNA"/>
</dbReference>
<dbReference type="SUPFAM" id="SSF53448">
    <property type="entry name" value="Nucleotide-diphospho-sugar transferases"/>
    <property type="match status" value="1"/>
</dbReference>
<dbReference type="OrthoDB" id="2014201at2759"/>
<evidence type="ECO:0000256" key="4">
    <source>
        <dbReference type="ARBA" id="ARBA00022679"/>
    </source>
</evidence>
<keyword evidence="6" id="KW-0320">Glycogen biosynthesis</keyword>
<keyword evidence="5" id="KW-0479">Metal-binding</keyword>
<evidence type="ECO:0000256" key="5">
    <source>
        <dbReference type="ARBA" id="ARBA00022723"/>
    </source>
</evidence>
<sequence>MASQGKPMAWVTLATTDAYALGALVLAHSLRQAGTAHRLVVMITPGVTDTMRTQLSGAFDDVISVDVMDSGDAAHLALMSRPELGVTLTKLHCWTLTQFSKCVFLDADCLVMTNCDELFEREELSAAPDIGWPDCFNSGVFVFTPSQETFRALVQLAAETGSFDGGDQGLLNTHFSDWATRDISRHLPFVYNMTASATYTYLPAFLRFGKDVKIVHFLGSNKPWMNPQAGDASSPAGRFHAAWWDIYQSRVRRADGGHHFLEQRRRWEEGRIDFTGADRFDNVWRRITENLERPEQPAAAQEVGAHSELVSGLAKVSLSPAEPSPEDSARRAAWERGQMDYMGSDSFENIMSKMNQTLKK</sequence>
<evidence type="ECO:0000256" key="14">
    <source>
        <dbReference type="SAM" id="MobiDB-lite"/>
    </source>
</evidence>